<keyword evidence="2" id="KW-1185">Reference proteome</keyword>
<dbReference type="EMBL" id="FWWU01000011">
    <property type="protein sequence ID" value="SMB97411.1"/>
    <property type="molecule type" value="Genomic_DNA"/>
</dbReference>
<sequence length="76" mass="8633">MHVGRVNSKKRVLHDERLGVGSVDGTHLTLEGREKGLENISGSLEEAKARREIRERDGAFRALLVERCPEIWKRLA</sequence>
<protein>
    <submittedName>
        <fullName evidence="1">Uncharacterized protein</fullName>
    </submittedName>
</protein>
<name>A0A1W1VWC3_9DEIO</name>
<proteinExistence type="predicted"/>
<reference evidence="1 2" key="1">
    <citation type="submission" date="2017-04" db="EMBL/GenBank/DDBJ databases">
        <authorList>
            <person name="Afonso C.L."/>
            <person name="Miller P.J."/>
            <person name="Scott M.A."/>
            <person name="Spackman E."/>
            <person name="Goraichik I."/>
            <person name="Dimitrov K.M."/>
            <person name="Suarez D.L."/>
            <person name="Swayne D.E."/>
        </authorList>
    </citation>
    <scope>NUCLEOTIDE SEQUENCE [LARGE SCALE GENOMIC DNA]</scope>
    <source>
        <strain evidence="1 2">KR-140</strain>
    </source>
</reference>
<organism evidence="1 2">
    <name type="scientific">Deinococcus hopiensis KR-140</name>
    <dbReference type="NCBI Taxonomy" id="695939"/>
    <lineage>
        <taxon>Bacteria</taxon>
        <taxon>Thermotogati</taxon>
        <taxon>Deinococcota</taxon>
        <taxon>Deinococci</taxon>
        <taxon>Deinococcales</taxon>
        <taxon>Deinococcaceae</taxon>
        <taxon>Deinococcus</taxon>
    </lineage>
</organism>
<accession>A0A1W1VWC3</accession>
<dbReference type="Proteomes" id="UP000192582">
    <property type="component" value="Unassembled WGS sequence"/>
</dbReference>
<dbReference type="STRING" id="695939.SAMN00790413_05932"/>
<dbReference type="AlphaFoldDB" id="A0A1W1VWC3"/>
<gene>
    <name evidence="1" type="ORF">SAMN00790413_05932</name>
</gene>
<evidence type="ECO:0000313" key="2">
    <source>
        <dbReference type="Proteomes" id="UP000192582"/>
    </source>
</evidence>
<evidence type="ECO:0000313" key="1">
    <source>
        <dbReference type="EMBL" id="SMB97411.1"/>
    </source>
</evidence>